<sequence length="209" mass="24192">MDTNDMSIDEEILMTIPVKISFDAIENFLAKKFVGEIISKEDPKGKEIKYAKILDIKISQSTHDIYNIAITVKLQTLTFLFRERELLISILMELTFDVDNQKLFIESYKMDSKGKSWITDQMLKSILNTFIYQKIIEKLSFDLKPIVKENLNLINTKLASNLELKEGISLIGSLDNLTVSHIEIKNSQLWVFIRINGWGIIDIQNLEFQ</sequence>
<dbReference type="Proteomes" id="UP001231197">
    <property type="component" value="Unassembled WGS sequence"/>
</dbReference>
<accession>A0ABT7ZUW7</accession>
<dbReference type="RefSeq" id="WP_290206475.1">
    <property type="nucleotide sequence ID" value="NZ_JASDDK010000002.1"/>
</dbReference>
<dbReference type="EMBL" id="JASDDK010000002">
    <property type="protein sequence ID" value="MDN3492829.1"/>
    <property type="molecule type" value="Genomic_DNA"/>
</dbReference>
<protein>
    <submittedName>
        <fullName evidence="1">DUF4403 family protein</fullName>
    </submittedName>
</protein>
<proteinExistence type="predicted"/>
<keyword evidence="2" id="KW-1185">Reference proteome</keyword>
<evidence type="ECO:0000313" key="2">
    <source>
        <dbReference type="Proteomes" id="UP001231197"/>
    </source>
</evidence>
<evidence type="ECO:0000313" key="1">
    <source>
        <dbReference type="EMBL" id="MDN3492829.1"/>
    </source>
</evidence>
<name>A0ABT7ZUW7_9FLAO</name>
<reference evidence="1 2" key="1">
    <citation type="journal article" date="2023" name="Int. J. Syst. Evol. Microbiol.">
        <title>Winogradskyella bathintestinalis sp. nov., isolated from the intestine of the deep-sea loosejaw dragonfish, Malacosteus niger.</title>
        <authorList>
            <person name="Uniacke-Lowe S."/>
            <person name="Johnson C.N."/>
            <person name="Stanton C."/>
            <person name="Hill C."/>
            <person name="Ross P."/>
        </authorList>
    </citation>
    <scope>NUCLEOTIDE SEQUENCE [LARGE SCALE GENOMIC DNA]</scope>
    <source>
        <strain evidence="1 2">APC 3343</strain>
    </source>
</reference>
<organism evidence="1 2">
    <name type="scientific">Winogradskyella bathintestinalis</name>
    <dbReference type="NCBI Taxonomy" id="3035208"/>
    <lineage>
        <taxon>Bacteria</taxon>
        <taxon>Pseudomonadati</taxon>
        <taxon>Bacteroidota</taxon>
        <taxon>Flavobacteriia</taxon>
        <taxon>Flavobacteriales</taxon>
        <taxon>Flavobacteriaceae</taxon>
        <taxon>Winogradskyella</taxon>
    </lineage>
</organism>
<dbReference type="Pfam" id="PF14356">
    <property type="entry name" value="DUF4403"/>
    <property type="match status" value="1"/>
</dbReference>
<gene>
    <name evidence="1" type="ORF">QMA06_08855</name>
</gene>
<comment type="caution">
    <text evidence="1">The sequence shown here is derived from an EMBL/GenBank/DDBJ whole genome shotgun (WGS) entry which is preliminary data.</text>
</comment>
<dbReference type="InterPro" id="IPR025515">
    <property type="entry name" value="DUF4403"/>
</dbReference>